<dbReference type="SMART" id="SM00896">
    <property type="entry name" value="FDX-ACB"/>
    <property type="match status" value="1"/>
</dbReference>
<feature type="domain" description="FDX-ACB" evidence="18">
    <location>
        <begin position="746"/>
        <end position="839"/>
    </location>
</feature>
<dbReference type="GO" id="GO:0004826">
    <property type="term" value="F:phenylalanine-tRNA ligase activity"/>
    <property type="evidence" value="ECO:0007669"/>
    <property type="project" value="UniProtKB-EC"/>
</dbReference>
<name>A0ABU2S1L3_9ACTN</name>
<dbReference type="SUPFAM" id="SSF50249">
    <property type="entry name" value="Nucleic acid-binding proteins"/>
    <property type="match status" value="1"/>
</dbReference>
<dbReference type="InterPro" id="IPR036690">
    <property type="entry name" value="Fdx_antiC-bd_sf"/>
</dbReference>
<keyword evidence="7 15" id="KW-0479">Metal-binding</keyword>
<dbReference type="InterPro" id="IPR005121">
    <property type="entry name" value="Fdx_antiC-bd"/>
</dbReference>
<dbReference type="RefSeq" id="WP_311617275.1">
    <property type="nucleotide sequence ID" value="NZ_JAVREV010000004.1"/>
</dbReference>
<evidence type="ECO:0000256" key="13">
    <source>
        <dbReference type="ARBA" id="ARBA00023146"/>
    </source>
</evidence>
<evidence type="ECO:0000313" key="20">
    <source>
        <dbReference type="EMBL" id="MDT0442883.1"/>
    </source>
</evidence>
<dbReference type="Pfam" id="PF01588">
    <property type="entry name" value="tRNA_bind"/>
    <property type="match status" value="1"/>
</dbReference>
<feature type="domain" description="TRNA-binding" evidence="17">
    <location>
        <begin position="42"/>
        <end position="156"/>
    </location>
</feature>
<dbReference type="Pfam" id="PF17759">
    <property type="entry name" value="tRNA_synthFbeta"/>
    <property type="match status" value="1"/>
</dbReference>
<evidence type="ECO:0000256" key="1">
    <source>
        <dbReference type="ARBA" id="ARBA00004496"/>
    </source>
</evidence>
<keyword evidence="9 15" id="KW-0067">ATP-binding</keyword>
<evidence type="ECO:0000259" key="19">
    <source>
        <dbReference type="PROSITE" id="PS51483"/>
    </source>
</evidence>
<evidence type="ECO:0000256" key="4">
    <source>
        <dbReference type="ARBA" id="ARBA00022490"/>
    </source>
</evidence>
<feature type="binding site" evidence="15">
    <location>
        <position position="470"/>
    </location>
    <ligand>
        <name>Mg(2+)</name>
        <dbReference type="ChEBI" id="CHEBI:18420"/>
        <note>shared with alpha subunit</note>
    </ligand>
</feature>
<evidence type="ECO:0000256" key="16">
    <source>
        <dbReference type="PROSITE-ProRule" id="PRU00209"/>
    </source>
</evidence>
<evidence type="ECO:0000256" key="3">
    <source>
        <dbReference type="ARBA" id="ARBA00011209"/>
    </source>
</evidence>
<comment type="catalytic activity">
    <reaction evidence="14 15">
        <text>tRNA(Phe) + L-phenylalanine + ATP = L-phenylalanyl-tRNA(Phe) + AMP + diphosphate + H(+)</text>
        <dbReference type="Rhea" id="RHEA:19413"/>
        <dbReference type="Rhea" id="RHEA-COMP:9668"/>
        <dbReference type="Rhea" id="RHEA-COMP:9699"/>
        <dbReference type="ChEBI" id="CHEBI:15378"/>
        <dbReference type="ChEBI" id="CHEBI:30616"/>
        <dbReference type="ChEBI" id="CHEBI:33019"/>
        <dbReference type="ChEBI" id="CHEBI:58095"/>
        <dbReference type="ChEBI" id="CHEBI:78442"/>
        <dbReference type="ChEBI" id="CHEBI:78531"/>
        <dbReference type="ChEBI" id="CHEBI:456215"/>
        <dbReference type="EC" id="6.1.1.20"/>
    </reaction>
</comment>
<evidence type="ECO:0000256" key="5">
    <source>
        <dbReference type="ARBA" id="ARBA00022555"/>
    </source>
</evidence>
<reference evidence="21" key="1">
    <citation type="submission" date="2023-07" db="EMBL/GenBank/DDBJ databases">
        <title>30 novel species of actinomycetes from the DSMZ collection.</title>
        <authorList>
            <person name="Nouioui I."/>
        </authorList>
    </citation>
    <scope>NUCLEOTIDE SEQUENCE [LARGE SCALE GENOMIC DNA]</scope>
    <source>
        <strain evidence="21">DSM 41886</strain>
    </source>
</reference>
<comment type="caution">
    <text evidence="20">The sequence shown here is derived from an EMBL/GenBank/DDBJ whole genome shotgun (WGS) entry which is preliminary data.</text>
</comment>
<dbReference type="Gene3D" id="2.40.50.140">
    <property type="entry name" value="Nucleic acid-binding proteins"/>
    <property type="match status" value="1"/>
</dbReference>
<comment type="similarity">
    <text evidence="2 15">Belongs to the phenylalanyl-tRNA synthetase beta subunit family. Type 1 subfamily.</text>
</comment>
<protein>
    <recommendedName>
        <fullName evidence="15">Phenylalanine--tRNA ligase beta subunit</fullName>
        <ecNumber evidence="15">6.1.1.20</ecNumber>
    </recommendedName>
    <alternativeName>
        <fullName evidence="15">Phenylalanyl-tRNA synthetase beta subunit</fullName>
        <shortName evidence="15">PheRS</shortName>
    </alternativeName>
</protein>
<keyword evidence="21" id="KW-1185">Reference proteome</keyword>
<dbReference type="Pfam" id="PF03483">
    <property type="entry name" value="B3_4"/>
    <property type="match status" value="1"/>
</dbReference>
<proteinExistence type="inferred from homology"/>
<evidence type="ECO:0000256" key="11">
    <source>
        <dbReference type="ARBA" id="ARBA00022884"/>
    </source>
</evidence>
<dbReference type="PROSITE" id="PS51447">
    <property type="entry name" value="FDX_ACB"/>
    <property type="match status" value="1"/>
</dbReference>
<evidence type="ECO:0000256" key="9">
    <source>
        <dbReference type="ARBA" id="ARBA00022840"/>
    </source>
</evidence>
<dbReference type="InterPro" id="IPR041616">
    <property type="entry name" value="PheRS_beta_core"/>
</dbReference>
<keyword evidence="12 15" id="KW-0648">Protein biosynthesis</keyword>
<dbReference type="Proteomes" id="UP001183615">
    <property type="component" value="Unassembled WGS sequence"/>
</dbReference>
<dbReference type="InterPro" id="IPR020825">
    <property type="entry name" value="Phe-tRNA_synthase-like_B3/B4"/>
</dbReference>
<evidence type="ECO:0000256" key="7">
    <source>
        <dbReference type="ARBA" id="ARBA00022723"/>
    </source>
</evidence>
<dbReference type="PROSITE" id="PS51483">
    <property type="entry name" value="B5"/>
    <property type="match status" value="1"/>
</dbReference>
<dbReference type="EC" id="6.1.1.20" evidence="15"/>
<dbReference type="Pfam" id="PF03147">
    <property type="entry name" value="FDX-ACB"/>
    <property type="match status" value="1"/>
</dbReference>
<evidence type="ECO:0000259" key="17">
    <source>
        <dbReference type="PROSITE" id="PS50886"/>
    </source>
</evidence>
<keyword evidence="10 15" id="KW-0460">Magnesium</keyword>
<keyword evidence="13 15" id="KW-0030">Aminoacyl-tRNA synthetase</keyword>
<dbReference type="InterPro" id="IPR005146">
    <property type="entry name" value="B3/B4_tRNA-bd"/>
</dbReference>
<dbReference type="Gene3D" id="3.50.40.10">
    <property type="entry name" value="Phenylalanyl-trna Synthetase, Chain B, domain 3"/>
    <property type="match status" value="1"/>
</dbReference>
<dbReference type="Gene3D" id="3.30.56.10">
    <property type="match status" value="2"/>
</dbReference>
<dbReference type="Pfam" id="PF03484">
    <property type="entry name" value="B5"/>
    <property type="match status" value="1"/>
</dbReference>
<feature type="binding site" evidence="15">
    <location>
        <position position="479"/>
    </location>
    <ligand>
        <name>Mg(2+)</name>
        <dbReference type="ChEBI" id="CHEBI:18420"/>
        <note>shared with alpha subunit</note>
    </ligand>
</feature>
<evidence type="ECO:0000256" key="8">
    <source>
        <dbReference type="ARBA" id="ARBA00022741"/>
    </source>
</evidence>
<feature type="binding site" evidence="15">
    <location>
        <position position="476"/>
    </location>
    <ligand>
        <name>Mg(2+)</name>
        <dbReference type="ChEBI" id="CHEBI:18420"/>
        <note>shared with alpha subunit</note>
    </ligand>
</feature>
<dbReference type="HAMAP" id="MF_00283">
    <property type="entry name" value="Phe_tRNA_synth_beta1"/>
    <property type="match status" value="1"/>
</dbReference>
<evidence type="ECO:0000256" key="12">
    <source>
        <dbReference type="ARBA" id="ARBA00022917"/>
    </source>
</evidence>
<evidence type="ECO:0000256" key="2">
    <source>
        <dbReference type="ARBA" id="ARBA00008653"/>
    </source>
</evidence>
<evidence type="ECO:0000256" key="10">
    <source>
        <dbReference type="ARBA" id="ARBA00022842"/>
    </source>
</evidence>
<evidence type="ECO:0000256" key="15">
    <source>
        <dbReference type="HAMAP-Rule" id="MF_00283"/>
    </source>
</evidence>
<keyword evidence="8 15" id="KW-0547">Nucleotide-binding</keyword>
<dbReference type="Gene3D" id="3.30.930.10">
    <property type="entry name" value="Bira Bifunctional Protein, Domain 2"/>
    <property type="match status" value="1"/>
</dbReference>
<dbReference type="CDD" id="cd02796">
    <property type="entry name" value="tRNA_bind_bactPheRS"/>
    <property type="match status" value="1"/>
</dbReference>
<dbReference type="SUPFAM" id="SSF55681">
    <property type="entry name" value="Class II aaRS and biotin synthetases"/>
    <property type="match status" value="1"/>
</dbReference>
<dbReference type="SUPFAM" id="SSF46955">
    <property type="entry name" value="Putative DNA-binding domain"/>
    <property type="match status" value="1"/>
</dbReference>
<dbReference type="InterPro" id="IPR009061">
    <property type="entry name" value="DNA-bd_dom_put_sf"/>
</dbReference>
<dbReference type="CDD" id="cd00769">
    <property type="entry name" value="PheRS_beta_core"/>
    <property type="match status" value="1"/>
</dbReference>
<keyword evidence="4 15" id="KW-0963">Cytoplasm</keyword>
<keyword evidence="11 16" id="KW-0694">RNA-binding</keyword>
<dbReference type="EMBL" id="JAVREV010000004">
    <property type="protein sequence ID" value="MDT0442883.1"/>
    <property type="molecule type" value="Genomic_DNA"/>
</dbReference>
<dbReference type="InterPro" id="IPR045864">
    <property type="entry name" value="aa-tRNA-synth_II/BPL/LPL"/>
</dbReference>
<dbReference type="Gene3D" id="3.30.70.380">
    <property type="entry name" value="Ferrodoxin-fold anticodon-binding domain"/>
    <property type="match status" value="1"/>
</dbReference>
<dbReference type="InterPro" id="IPR012340">
    <property type="entry name" value="NA-bd_OB-fold"/>
</dbReference>
<keyword evidence="6 15" id="KW-0436">Ligase</keyword>
<dbReference type="SMART" id="SM00873">
    <property type="entry name" value="B3_4"/>
    <property type="match status" value="1"/>
</dbReference>
<keyword evidence="5 16" id="KW-0820">tRNA-binding</keyword>
<comment type="subunit">
    <text evidence="3 15">Tetramer of two alpha and two beta subunits.</text>
</comment>
<sequence length="841" mass="88818">MRAPLSWLREYVDLPAAVTGRDVAERLIAAGLEVETVERLGSDLTGPLVVGQVLAIEELTEFKKPIRYCRVDVGTANGTGEPQSIICGARNFREGDKVAVILPGGVLPGGFEITARKTYGKVSEGMICSVRELGIGDDHDGILVLPPEHEPGTDAIELLELVDEVLDISVNPDRGYCLSMRGLARETATAFGLPLRDPALLDVPEPNDAGYPAHVEDRTACDRLVVRTVSGLRPEAHAPLWLQRRLQKAGMRPISLAVDVTNYVMLEMGQPLHAYDRARLSGPIGVRRARAGEKLTTLDGAARALDPEDLVITDNSGPVGLAGVMGGADTEIADATEEPLVGQAEGTTEIVLEIAHFDPVSVARTARRHKLSSEAARRFERGVDPRAAAAAGQRAVDLLVLLAGGTADPGVTEVAAPAAARGIVIGADHPDRVAGVAYGRETVVRRLQEIGCDVAGTDELTVTPPSWRPDLTDPNDLAEEVIRLEGYEALPSTLPRPPAGRGLNARQRLHRRVGRALAGAGYVEALNYPFLGPGALDALGLPEGDARRTTVRLVNPLSDEAPSLRTTLLPGLLDALRRNDGRGSHELALFETGLVFRPTGHEGTAVRLPVTARPADEEIAALDAALPRQPRRVAAVLAGARERAGWWGAGRPADWADAIEAARTVAREAGVELSVENDQHAPWHPGRCAALYAEVAGEKTLVGHAGELHPRVIKALGLPARACAMEADLDLIEEAASGVPTAPPVSSFPPATQDVALVVDASVPAADVEAALRAGAGDLLESLRLFDVFTGEQLGAGRKSLAYALKFRAADRTLTAEEATAARESAVAAAVERTGAAQRGA</sequence>
<dbReference type="InterPro" id="IPR002547">
    <property type="entry name" value="tRNA-bd_dom"/>
</dbReference>
<comment type="subcellular location">
    <subcellularLocation>
        <location evidence="1 15">Cytoplasm</location>
    </subcellularLocation>
</comment>
<gene>
    <name evidence="15 20" type="primary">pheT</name>
    <name evidence="20" type="ORF">RM779_09780</name>
</gene>
<evidence type="ECO:0000256" key="14">
    <source>
        <dbReference type="ARBA" id="ARBA00049255"/>
    </source>
</evidence>
<dbReference type="SUPFAM" id="SSF56037">
    <property type="entry name" value="PheT/TilS domain"/>
    <property type="match status" value="1"/>
</dbReference>
<feature type="domain" description="B5" evidence="19">
    <location>
        <begin position="418"/>
        <end position="492"/>
    </location>
</feature>
<dbReference type="InterPro" id="IPR033714">
    <property type="entry name" value="tRNA_bind_bactPheRS"/>
</dbReference>
<dbReference type="SUPFAM" id="SSF54991">
    <property type="entry name" value="Anticodon-binding domain of PheRS"/>
    <property type="match status" value="1"/>
</dbReference>
<dbReference type="PANTHER" id="PTHR10947">
    <property type="entry name" value="PHENYLALANYL-TRNA SYNTHETASE BETA CHAIN AND LEUCINE-RICH REPEAT-CONTAINING PROTEIN 47"/>
    <property type="match status" value="1"/>
</dbReference>
<comment type="cofactor">
    <cofactor evidence="15">
        <name>Mg(2+)</name>
        <dbReference type="ChEBI" id="CHEBI:18420"/>
    </cofactor>
    <text evidence="15">Binds 2 magnesium ions per tetramer.</text>
</comment>
<dbReference type="SMART" id="SM00874">
    <property type="entry name" value="B5"/>
    <property type="match status" value="1"/>
</dbReference>
<feature type="binding site" evidence="15">
    <location>
        <position position="480"/>
    </location>
    <ligand>
        <name>Mg(2+)</name>
        <dbReference type="ChEBI" id="CHEBI:18420"/>
        <note>shared with alpha subunit</note>
    </ligand>
</feature>
<dbReference type="InterPro" id="IPR004532">
    <property type="entry name" value="Phe-tRNA-ligase_IIc_bsu_bact"/>
</dbReference>
<dbReference type="PANTHER" id="PTHR10947:SF0">
    <property type="entry name" value="PHENYLALANINE--TRNA LIGASE BETA SUBUNIT"/>
    <property type="match status" value="1"/>
</dbReference>
<dbReference type="InterPro" id="IPR045060">
    <property type="entry name" value="Phe-tRNA-ligase_IIc_bsu"/>
</dbReference>
<evidence type="ECO:0000313" key="21">
    <source>
        <dbReference type="Proteomes" id="UP001183615"/>
    </source>
</evidence>
<evidence type="ECO:0000256" key="6">
    <source>
        <dbReference type="ARBA" id="ARBA00022598"/>
    </source>
</evidence>
<accession>A0ABU2S1L3</accession>
<dbReference type="InterPro" id="IPR005147">
    <property type="entry name" value="tRNA_synthase_B5-dom"/>
</dbReference>
<dbReference type="NCBIfam" id="TIGR00472">
    <property type="entry name" value="pheT_bact"/>
    <property type="match status" value="1"/>
</dbReference>
<evidence type="ECO:0000259" key="18">
    <source>
        <dbReference type="PROSITE" id="PS51447"/>
    </source>
</evidence>
<organism evidence="20 21">
    <name type="scientific">Streptomyces johnsoniae</name>
    <dbReference type="NCBI Taxonomy" id="3075532"/>
    <lineage>
        <taxon>Bacteria</taxon>
        <taxon>Bacillati</taxon>
        <taxon>Actinomycetota</taxon>
        <taxon>Actinomycetes</taxon>
        <taxon>Kitasatosporales</taxon>
        <taxon>Streptomycetaceae</taxon>
        <taxon>Streptomyces</taxon>
    </lineage>
</organism>
<dbReference type="PROSITE" id="PS50886">
    <property type="entry name" value="TRBD"/>
    <property type="match status" value="1"/>
</dbReference>